<protein>
    <recommendedName>
        <fullName evidence="10">Seipin</fullName>
    </recommendedName>
</protein>
<dbReference type="PANTHER" id="PTHR21212:SF5">
    <property type="entry name" value="SEIPIN-1"/>
    <property type="match status" value="1"/>
</dbReference>
<evidence type="ECO:0000313" key="9">
    <source>
        <dbReference type="Proteomes" id="UP001279734"/>
    </source>
</evidence>
<accession>A0AAD3P541</accession>
<evidence type="ECO:0000313" key="8">
    <source>
        <dbReference type="EMBL" id="GMG99935.1"/>
    </source>
</evidence>
<evidence type="ECO:0000256" key="6">
    <source>
        <dbReference type="ARBA" id="ARBA00023136"/>
    </source>
</evidence>
<keyword evidence="4 7" id="KW-1133">Transmembrane helix</keyword>
<keyword evidence="6 7" id="KW-0472">Membrane</keyword>
<keyword evidence="5" id="KW-0443">Lipid metabolism</keyword>
<dbReference type="PANTHER" id="PTHR21212">
    <property type="entry name" value="BERNARDINELLI-SEIP CONGENITAL LIPODYSTROPHY 2 HOMOLOG BSCL2 PROTEIN"/>
    <property type="match status" value="1"/>
</dbReference>
<dbReference type="GO" id="GO:0006629">
    <property type="term" value="P:lipid metabolic process"/>
    <property type="evidence" value="ECO:0007669"/>
    <property type="project" value="UniProtKB-KW"/>
</dbReference>
<evidence type="ECO:0000256" key="2">
    <source>
        <dbReference type="ARBA" id="ARBA00022692"/>
    </source>
</evidence>
<dbReference type="GO" id="GO:0005789">
    <property type="term" value="C:endoplasmic reticulum membrane"/>
    <property type="evidence" value="ECO:0007669"/>
    <property type="project" value="UniProtKB-SubCell"/>
</dbReference>
<dbReference type="AlphaFoldDB" id="A0AAD3P541"/>
<name>A0AAD3P541_NEPGR</name>
<keyword evidence="3" id="KW-0256">Endoplasmic reticulum</keyword>
<evidence type="ECO:0008006" key="10">
    <source>
        <dbReference type="Google" id="ProtNLM"/>
    </source>
</evidence>
<dbReference type="Proteomes" id="UP001279734">
    <property type="component" value="Unassembled WGS sequence"/>
</dbReference>
<dbReference type="Pfam" id="PF06775">
    <property type="entry name" value="Seipin"/>
    <property type="match status" value="1"/>
</dbReference>
<evidence type="ECO:0000256" key="7">
    <source>
        <dbReference type="SAM" id="Phobius"/>
    </source>
</evidence>
<comment type="subcellular location">
    <subcellularLocation>
        <location evidence="1">Endoplasmic reticulum membrane</location>
        <topology evidence="1">Multi-pass membrane protein</topology>
    </subcellularLocation>
</comment>
<proteinExistence type="predicted"/>
<evidence type="ECO:0000256" key="3">
    <source>
        <dbReference type="ARBA" id="ARBA00022824"/>
    </source>
</evidence>
<sequence length="405" mass="45475">MEEDNFQPLILKQATWLPKVVEFQVDLISNCIISLFSPVFSLSSLIYSQPFLHRPQKAQRCFESAPSGDTSGGALVLLKRIGYGFVGATYVGVVLTAVMVVAVVFGAGLVQLWVEEPVFVREKLYFDYTDFHPKAVFSFTDGGVGEGWKKTRGGVPVGHTIYVSLVLLMPESDFNREIGVFQLKAEVLSRNGDIIARSSQPCILLFRSHPIHLMRTYLMAAPLLLGIMHETQKETLDMLEYKERHRSGTEAIRITLMPRAGTSNVPQLYEAEIVVQSKLPWVKELVRSWKLTFTVWSSLYIYVMLVIVLSRFKPLIFPAVMTAVEQRRGEVEVEEVKPPPESVPPEEFSKTLQRWQQNRRKRKAALLSGCFLETVGSSAASSLTITREETCGAEEDVGDSESVCF</sequence>
<organism evidence="8 9">
    <name type="scientific">Nepenthes gracilis</name>
    <name type="common">Slender pitcher plant</name>
    <dbReference type="NCBI Taxonomy" id="150966"/>
    <lineage>
        <taxon>Eukaryota</taxon>
        <taxon>Viridiplantae</taxon>
        <taxon>Streptophyta</taxon>
        <taxon>Embryophyta</taxon>
        <taxon>Tracheophyta</taxon>
        <taxon>Spermatophyta</taxon>
        <taxon>Magnoliopsida</taxon>
        <taxon>eudicotyledons</taxon>
        <taxon>Gunneridae</taxon>
        <taxon>Pentapetalae</taxon>
        <taxon>Caryophyllales</taxon>
        <taxon>Nepenthaceae</taxon>
        <taxon>Nepenthes</taxon>
    </lineage>
</organism>
<keyword evidence="2 7" id="KW-0812">Transmembrane</keyword>
<comment type="caution">
    <text evidence="8">The sequence shown here is derived from an EMBL/GenBank/DDBJ whole genome shotgun (WGS) entry which is preliminary data.</text>
</comment>
<reference evidence="8" key="1">
    <citation type="submission" date="2023-05" db="EMBL/GenBank/DDBJ databases">
        <title>Nepenthes gracilis genome sequencing.</title>
        <authorList>
            <person name="Fukushima K."/>
        </authorList>
    </citation>
    <scope>NUCLEOTIDE SEQUENCE</scope>
    <source>
        <strain evidence="8">SING2019-196</strain>
    </source>
</reference>
<dbReference type="GO" id="GO:0140042">
    <property type="term" value="P:lipid droplet formation"/>
    <property type="evidence" value="ECO:0007669"/>
    <property type="project" value="UniProtKB-ARBA"/>
</dbReference>
<keyword evidence="9" id="KW-1185">Reference proteome</keyword>
<evidence type="ECO:0000256" key="5">
    <source>
        <dbReference type="ARBA" id="ARBA00023098"/>
    </source>
</evidence>
<feature type="transmembrane region" description="Helical" evidence="7">
    <location>
        <begin position="293"/>
        <end position="312"/>
    </location>
</feature>
<dbReference type="InterPro" id="IPR009617">
    <property type="entry name" value="Seipin"/>
</dbReference>
<feature type="transmembrane region" description="Helical" evidence="7">
    <location>
        <begin position="88"/>
        <end position="114"/>
    </location>
</feature>
<gene>
    <name evidence="8" type="ORF">Nepgr_001775</name>
</gene>
<dbReference type="EMBL" id="BSYO01000001">
    <property type="protein sequence ID" value="GMG99935.1"/>
    <property type="molecule type" value="Genomic_DNA"/>
</dbReference>
<dbReference type="CDD" id="cd23995">
    <property type="entry name" value="Seipin_BSCL2_like"/>
    <property type="match status" value="1"/>
</dbReference>
<evidence type="ECO:0000256" key="4">
    <source>
        <dbReference type="ARBA" id="ARBA00022989"/>
    </source>
</evidence>
<evidence type="ECO:0000256" key="1">
    <source>
        <dbReference type="ARBA" id="ARBA00004477"/>
    </source>
</evidence>